<reference evidence="1" key="1">
    <citation type="journal article" date="2014" name="Front. Microbiol.">
        <title>High frequency of phylogenetically diverse reductive dehalogenase-homologous genes in deep subseafloor sedimentary metagenomes.</title>
        <authorList>
            <person name="Kawai M."/>
            <person name="Futagami T."/>
            <person name="Toyoda A."/>
            <person name="Takaki Y."/>
            <person name="Nishi S."/>
            <person name="Hori S."/>
            <person name="Arai W."/>
            <person name="Tsubouchi T."/>
            <person name="Morono Y."/>
            <person name="Uchiyama I."/>
            <person name="Ito T."/>
            <person name="Fujiyama A."/>
            <person name="Inagaki F."/>
            <person name="Takami H."/>
        </authorList>
    </citation>
    <scope>NUCLEOTIDE SEQUENCE</scope>
    <source>
        <strain evidence="1">Expedition CK06-06</strain>
    </source>
</reference>
<dbReference type="AlphaFoldDB" id="X1H9V5"/>
<accession>X1H9V5</accession>
<name>X1H9V5_9ZZZZ</name>
<organism evidence="1">
    <name type="scientific">marine sediment metagenome</name>
    <dbReference type="NCBI Taxonomy" id="412755"/>
    <lineage>
        <taxon>unclassified sequences</taxon>
        <taxon>metagenomes</taxon>
        <taxon>ecological metagenomes</taxon>
    </lineage>
</organism>
<feature type="non-terminal residue" evidence="1">
    <location>
        <position position="1"/>
    </location>
</feature>
<protein>
    <submittedName>
        <fullName evidence="1">Uncharacterized protein</fullName>
    </submittedName>
</protein>
<proteinExistence type="predicted"/>
<dbReference type="EMBL" id="BARU01034662">
    <property type="protein sequence ID" value="GAH66177.1"/>
    <property type="molecule type" value="Genomic_DNA"/>
</dbReference>
<evidence type="ECO:0000313" key="1">
    <source>
        <dbReference type="EMBL" id="GAH66177.1"/>
    </source>
</evidence>
<sequence>AEKKVGRIMDDWLSNIAAITEMAVRGELRTF</sequence>
<gene>
    <name evidence="1" type="ORF">S03H2_54376</name>
</gene>
<comment type="caution">
    <text evidence="1">The sequence shown here is derived from an EMBL/GenBank/DDBJ whole genome shotgun (WGS) entry which is preliminary data.</text>
</comment>